<dbReference type="EMBL" id="JACLIC010000031">
    <property type="protein sequence ID" value="MBY0205246.1"/>
    <property type="molecule type" value="Genomic_DNA"/>
</dbReference>
<keyword evidence="1" id="KW-0175">Coiled coil</keyword>
<evidence type="ECO:0000313" key="2">
    <source>
        <dbReference type="EMBL" id="MBY0205246.1"/>
    </source>
</evidence>
<gene>
    <name evidence="2" type="ORF">H7T88_18645</name>
</gene>
<evidence type="ECO:0000256" key="1">
    <source>
        <dbReference type="SAM" id="Coils"/>
    </source>
</evidence>
<name>A0ABS7KMR1_9BACL</name>
<protein>
    <recommendedName>
        <fullName evidence="4">Copper amine oxidase-like N-terminal domain-containing protein</fullName>
    </recommendedName>
</protein>
<comment type="caution">
    <text evidence="2">The sequence shown here is derived from an EMBL/GenBank/DDBJ whole genome shotgun (WGS) entry which is preliminary data.</text>
</comment>
<dbReference type="RefSeq" id="WP_221789755.1">
    <property type="nucleotide sequence ID" value="NZ_JACLIC010000031.1"/>
</dbReference>
<organism evidence="2 3">
    <name type="scientific">Paenibacillus cucumis</name>
    <name type="common">ex Kampfer et al. 2016</name>
    <dbReference type="NCBI Taxonomy" id="1776858"/>
    <lineage>
        <taxon>Bacteria</taxon>
        <taxon>Bacillati</taxon>
        <taxon>Bacillota</taxon>
        <taxon>Bacilli</taxon>
        <taxon>Bacillales</taxon>
        <taxon>Paenibacillaceae</taxon>
        <taxon>Paenibacillus</taxon>
    </lineage>
</organism>
<feature type="coiled-coil region" evidence="1">
    <location>
        <begin position="169"/>
        <end position="196"/>
    </location>
</feature>
<evidence type="ECO:0008006" key="4">
    <source>
        <dbReference type="Google" id="ProtNLM"/>
    </source>
</evidence>
<accession>A0ABS7KMR1</accession>
<keyword evidence="3" id="KW-1185">Reference proteome</keyword>
<reference evidence="2 3" key="1">
    <citation type="submission" date="2020-08" db="EMBL/GenBank/DDBJ databases">
        <title>Fungal Genomes of the International Space Station.</title>
        <authorList>
            <person name="Seuylemezian A."/>
            <person name="Singh N.K."/>
            <person name="Wood J."/>
            <person name="Venkateswaran K."/>
        </authorList>
    </citation>
    <scope>NUCLEOTIDE SEQUENCE [LARGE SCALE GENOMIC DNA]</scope>
    <source>
        <strain evidence="2 3">S/N-304-OC-R4</strain>
    </source>
</reference>
<evidence type="ECO:0000313" key="3">
    <source>
        <dbReference type="Proteomes" id="UP000706031"/>
    </source>
</evidence>
<feature type="coiled-coil region" evidence="1">
    <location>
        <begin position="95"/>
        <end position="143"/>
    </location>
</feature>
<proteinExistence type="predicted"/>
<dbReference type="Proteomes" id="UP000706031">
    <property type="component" value="Unassembled WGS sequence"/>
</dbReference>
<sequence length="201" mass="21359">MKKWIKNLSLVTSGVVLGIAISFSGDISAATSKLLGNKVGKVMAVTFNNKSIGEAPVIGGTSYVPVRTAANSLGLGVTVEGNEIKLSSPEDVLSNEEMAAIAKQQQEEAEKAAEIENKRNEEKKKVEDAIETAKRKITNADNSIANSSTLLEYAKSGKAAGAIGMDPIIKAHEEDIESAKSFKEQQKKELADLEAQLASLK</sequence>